<sequence>MQLLTKASLVALASSLASHASAQVLNSTDGTLFWFTPGLGACGYTNTSDQYVASVAAGVFQGYPGATANPNDNPICQHNLTVSYNGTSVTAQIVDYCPNCSDTYVGLSPVGFEDFASTDQGIVNNVTWEIV</sequence>
<gene>
    <name evidence="3" type="ORF">FOMPIDRAFT_158308</name>
</gene>
<evidence type="ECO:0008006" key="5">
    <source>
        <dbReference type="Google" id="ProtNLM"/>
    </source>
</evidence>
<keyword evidence="1 2" id="KW-0732">Signal</keyword>
<dbReference type="SUPFAM" id="SSF50685">
    <property type="entry name" value="Barwin-like endoglucanases"/>
    <property type="match status" value="1"/>
</dbReference>
<dbReference type="PANTHER" id="PTHR31836:SF28">
    <property type="entry name" value="SRCR DOMAIN-CONTAINING PROTEIN-RELATED"/>
    <property type="match status" value="1"/>
</dbReference>
<dbReference type="InterPro" id="IPR051477">
    <property type="entry name" value="Expansin_CellWall"/>
</dbReference>
<dbReference type="PANTHER" id="PTHR31836">
    <property type="match status" value="1"/>
</dbReference>
<reference evidence="3 4" key="1">
    <citation type="journal article" date="2012" name="Science">
        <title>The Paleozoic origin of enzymatic lignin decomposition reconstructed from 31 fungal genomes.</title>
        <authorList>
            <person name="Floudas D."/>
            <person name="Binder M."/>
            <person name="Riley R."/>
            <person name="Barry K."/>
            <person name="Blanchette R.A."/>
            <person name="Henrissat B."/>
            <person name="Martinez A.T."/>
            <person name="Otillar R."/>
            <person name="Spatafora J.W."/>
            <person name="Yadav J.S."/>
            <person name="Aerts A."/>
            <person name="Benoit I."/>
            <person name="Boyd A."/>
            <person name="Carlson A."/>
            <person name="Copeland A."/>
            <person name="Coutinho P.M."/>
            <person name="de Vries R.P."/>
            <person name="Ferreira P."/>
            <person name="Findley K."/>
            <person name="Foster B."/>
            <person name="Gaskell J."/>
            <person name="Glotzer D."/>
            <person name="Gorecki P."/>
            <person name="Heitman J."/>
            <person name="Hesse C."/>
            <person name="Hori C."/>
            <person name="Igarashi K."/>
            <person name="Jurgens J.A."/>
            <person name="Kallen N."/>
            <person name="Kersten P."/>
            <person name="Kohler A."/>
            <person name="Kuees U."/>
            <person name="Kumar T.K.A."/>
            <person name="Kuo A."/>
            <person name="LaButti K."/>
            <person name="Larrondo L.F."/>
            <person name="Lindquist E."/>
            <person name="Ling A."/>
            <person name="Lombard V."/>
            <person name="Lucas S."/>
            <person name="Lundell T."/>
            <person name="Martin R."/>
            <person name="McLaughlin D.J."/>
            <person name="Morgenstern I."/>
            <person name="Morin E."/>
            <person name="Murat C."/>
            <person name="Nagy L.G."/>
            <person name="Nolan M."/>
            <person name="Ohm R.A."/>
            <person name="Patyshakuliyeva A."/>
            <person name="Rokas A."/>
            <person name="Ruiz-Duenas F.J."/>
            <person name="Sabat G."/>
            <person name="Salamov A."/>
            <person name="Samejima M."/>
            <person name="Schmutz J."/>
            <person name="Slot J.C."/>
            <person name="St John F."/>
            <person name="Stenlid J."/>
            <person name="Sun H."/>
            <person name="Sun S."/>
            <person name="Syed K."/>
            <person name="Tsang A."/>
            <person name="Wiebenga A."/>
            <person name="Young D."/>
            <person name="Pisabarro A."/>
            <person name="Eastwood D.C."/>
            <person name="Martin F."/>
            <person name="Cullen D."/>
            <person name="Grigoriev I.V."/>
            <person name="Hibbett D.S."/>
        </authorList>
    </citation>
    <scope>NUCLEOTIDE SEQUENCE</scope>
    <source>
        <strain evidence="4">FP-58527</strain>
    </source>
</reference>
<dbReference type="EMBL" id="KE504135">
    <property type="protein sequence ID" value="EPT02496.1"/>
    <property type="molecule type" value="Genomic_DNA"/>
</dbReference>
<dbReference type="Gene3D" id="2.40.40.10">
    <property type="entry name" value="RlpA-like domain"/>
    <property type="match status" value="1"/>
</dbReference>
<accession>S8FME5</accession>
<feature type="signal peptide" evidence="2">
    <location>
        <begin position="1"/>
        <end position="22"/>
    </location>
</feature>
<evidence type="ECO:0000313" key="4">
    <source>
        <dbReference type="Proteomes" id="UP000015241"/>
    </source>
</evidence>
<dbReference type="InterPro" id="IPR036908">
    <property type="entry name" value="RlpA-like_sf"/>
</dbReference>
<dbReference type="CDD" id="cd22191">
    <property type="entry name" value="DPBB_RlpA_EXP_N-like"/>
    <property type="match status" value="1"/>
</dbReference>
<dbReference type="Proteomes" id="UP000015241">
    <property type="component" value="Unassembled WGS sequence"/>
</dbReference>
<evidence type="ECO:0000256" key="2">
    <source>
        <dbReference type="SAM" id="SignalP"/>
    </source>
</evidence>
<keyword evidence="4" id="KW-1185">Reference proteome</keyword>
<protein>
    <recommendedName>
        <fullName evidence="5">RlpA-like protein double-psi beta-barrel domain-containing protein</fullName>
    </recommendedName>
</protein>
<evidence type="ECO:0000313" key="3">
    <source>
        <dbReference type="EMBL" id="EPT02496.1"/>
    </source>
</evidence>
<dbReference type="AlphaFoldDB" id="S8FME5"/>
<name>S8FME5_FOMSC</name>
<organism evidence="3 4">
    <name type="scientific">Fomitopsis schrenkii</name>
    <name type="common">Brown rot fungus</name>
    <dbReference type="NCBI Taxonomy" id="2126942"/>
    <lineage>
        <taxon>Eukaryota</taxon>
        <taxon>Fungi</taxon>
        <taxon>Dikarya</taxon>
        <taxon>Basidiomycota</taxon>
        <taxon>Agaricomycotina</taxon>
        <taxon>Agaricomycetes</taxon>
        <taxon>Polyporales</taxon>
        <taxon>Fomitopsis</taxon>
    </lineage>
</organism>
<dbReference type="eggNOG" id="ENOG502ST0W">
    <property type="taxonomic scope" value="Eukaryota"/>
</dbReference>
<dbReference type="HOGENOM" id="CLU_047639_6_2_1"/>
<proteinExistence type="predicted"/>
<feature type="chain" id="PRO_5004551708" description="RlpA-like protein double-psi beta-barrel domain-containing protein" evidence="2">
    <location>
        <begin position="23"/>
        <end position="131"/>
    </location>
</feature>
<dbReference type="InParanoid" id="S8FME5"/>
<evidence type="ECO:0000256" key="1">
    <source>
        <dbReference type="ARBA" id="ARBA00022729"/>
    </source>
</evidence>
<dbReference type="OrthoDB" id="406505at2759"/>